<gene>
    <name evidence="3" type="ORF">ACFQRF_27450</name>
</gene>
<protein>
    <submittedName>
        <fullName evidence="3">PP2C family protein-serine/threonine phosphatase</fullName>
        <ecNumber evidence="3">3.1.3.16</ecNumber>
    </submittedName>
</protein>
<dbReference type="Gene3D" id="3.60.40.10">
    <property type="entry name" value="PPM-type phosphatase domain"/>
    <property type="match status" value="1"/>
</dbReference>
<dbReference type="EC" id="3.1.3.16" evidence="3"/>
<dbReference type="SMART" id="SM00332">
    <property type="entry name" value="PP2Cc"/>
    <property type="match status" value="1"/>
</dbReference>
<evidence type="ECO:0000256" key="1">
    <source>
        <dbReference type="SAM" id="MobiDB-lite"/>
    </source>
</evidence>
<dbReference type="EMBL" id="JBHTBH010000023">
    <property type="protein sequence ID" value="MFC7331486.1"/>
    <property type="molecule type" value="Genomic_DNA"/>
</dbReference>
<dbReference type="SUPFAM" id="SSF81606">
    <property type="entry name" value="PP2C-like"/>
    <property type="match status" value="1"/>
</dbReference>
<feature type="domain" description="PPM-type phosphatase" evidence="2">
    <location>
        <begin position="13"/>
        <end position="272"/>
    </location>
</feature>
<dbReference type="RefSeq" id="WP_379874357.1">
    <property type="nucleotide sequence ID" value="NZ_JBHTBH010000023.1"/>
</dbReference>
<dbReference type="InterPro" id="IPR036457">
    <property type="entry name" value="PPM-type-like_dom_sf"/>
</dbReference>
<dbReference type="InterPro" id="IPR001932">
    <property type="entry name" value="PPM-type_phosphatase-like_dom"/>
</dbReference>
<dbReference type="Proteomes" id="UP001596540">
    <property type="component" value="Unassembled WGS sequence"/>
</dbReference>
<accession>A0ABW2KNA4</accession>
<evidence type="ECO:0000313" key="3">
    <source>
        <dbReference type="EMBL" id="MFC7331486.1"/>
    </source>
</evidence>
<reference evidence="4" key="1">
    <citation type="journal article" date="2019" name="Int. J. Syst. Evol. Microbiol.">
        <title>The Global Catalogue of Microorganisms (GCM) 10K type strain sequencing project: providing services to taxonomists for standard genome sequencing and annotation.</title>
        <authorList>
            <consortium name="The Broad Institute Genomics Platform"/>
            <consortium name="The Broad Institute Genome Sequencing Center for Infectious Disease"/>
            <person name="Wu L."/>
            <person name="Ma J."/>
        </authorList>
    </citation>
    <scope>NUCLEOTIDE SEQUENCE [LARGE SCALE GENOMIC DNA]</scope>
    <source>
        <strain evidence="4">CGMCC 4.7382</strain>
    </source>
</reference>
<sequence length="280" mass="30051">MALTEQPRRLAATIGAATDQGPRDQQKDAAAVHTTRDGDVGAVLVDGFSERLGEEPVFRATAELAAWVAAKHDALAGLIAAQEVIHIAGRTAGTDDLLGPDCVGAIVSIRRDGSADATWTGDCRVYTWRRADKQLTLHTRDHTEGARMRERIAAEPELAESWADPADFDHEVTTTMQWASIPEHHHREVPIGRRAIAGWVPLPTCDMVLITCDGVHDTMPHEDLQRVVTGHADQDPAAIAQALITAARAADAQHDDPDERVDDNATAVVVKLAATTTGGI</sequence>
<name>A0ABW2KNA4_9ACTN</name>
<dbReference type="GO" id="GO:0004722">
    <property type="term" value="F:protein serine/threonine phosphatase activity"/>
    <property type="evidence" value="ECO:0007669"/>
    <property type="project" value="UniProtKB-EC"/>
</dbReference>
<evidence type="ECO:0000313" key="4">
    <source>
        <dbReference type="Proteomes" id="UP001596540"/>
    </source>
</evidence>
<proteinExistence type="predicted"/>
<keyword evidence="4" id="KW-1185">Reference proteome</keyword>
<comment type="caution">
    <text evidence="3">The sequence shown here is derived from an EMBL/GenBank/DDBJ whole genome shotgun (WGS) entry which is preliminary data.</text>
</comment>
<dbReference type="PROSITE" id="PS51746">
    <property type="entry name" value="PPM_2"/>
    <property type="match status" value="1"/>
</dbReference>
<evidence type="ECO:0000259" key="2">
    <source>
        <dbReference type="PROSITE" id="PS51746"/>
    </source>
</evidence>
<organism evidence="3 4">
    <name type="scientific">Marinactinospora rubrisoli</name>
    <dbReference type="NCBI Taxonomy" id="2715399"/>
    <lineage>
        <taxon>Bacteria</taxon>
        <taxon>Bacillati</taxon>
        <taxon>Actinomycetota</taxon>
        <taxon>Actinomycetes</taxon>
        <taxon>Streptosporangiales</taxon>
        <taxon>Nocardiopsidaceae</taxon>
        <taxon>Marinactinospora</taxon>
    </lineage>
</organism>
<feature type="region of interest" description="Disordered" evidence="1">
    <location>
        <begin position="13"/>
        <end position="33"/>
    </location>
</feature>
<keyword evidence="3" id="KW-0378">Hydrolase</keyword>